<dbReference type="NCBIfam" id="NF003258">
    <property type="entry name" value="PRK04219.1"/>
    <property type="match status" value="1"/>
</dbReference>
<evidence type="ECO:0000256" key="6">
    <source>
        <dbReference type="ARBA" id="ARBA00023274"/>
    </source>
</evidence>
<comment type="similarity">
    <text evidence="1 7 8">Belongs to the universal ribosomal protein uL5 family.</text>
</comment>
<dbReference type="Gene3D" id="3.30.1440.10">
    <property type="match status" value="1"/>
</dbReference>
<dbReference type="GO" id="GO:0003735">
    <property type="term" value="F:structural constituent of ribosome"/>
    <property type="evidence" value="ECO:0007669"/>
    <property type="project" value="InterPro"/>
</dbReference>
<gene>
    <name evidence="7" type="primary">rpl5</name>
</gene>
<dbReference type="Pfam" id="PF00673">
    <property type="entry name" value="Ribosomal_L5_C"/>
    <property type="match status" value="1"/>
</dbReference>
<dbReference type="GO" id="GO:1990904">
    <property type="term" value="C:ribonucleoprotein complex"/>
    <property type="evidence" value="ECO:0007669"/>
    <property type="project" value="UniProtKB-KW"/>
</dbReference>
<evidence type="ECO:0000256" key="3">
    <source>
        <dbReference type="ARBA" id="ARBA00022730"/>
    </source>
</evidence>
<dbReference type="InterPro" id="IPR022803">
    <property type="entry name" value="Ribosomal_uL5_dom_sf"/>
</dbReference>
<comment type="subunit">
    <text evidence="7">Part of the 50S ribosomal subunit; contacts the 5S rRNA and probably tRNA. Forms a bridge to the 30S subunit in the 70S ribosome.</text>
</comment>
<dbReference type="FunFam" id="3.30.1440.10:FF:000002">
    <property type="entry name" value="60S ribosomal protein L11"/>
    <property type="match status" value="1"/>
</dbReference>
<dbReference type="GO" id="GO:0019843">
    <property type="term" value="F:rRNA binding"/>
    <property type="evidence" value="ECO:0007669"/>
    <property type="project" value="UniProtKB-UniRule"/>
</dbReference>
<evidence type="ECO:0000256" key="2">
    <source>
        <dbReference type="ARBA" id="ARBA00022555"/>
    </source>
</evidence>
<evidence type="ECO:0000256" key="5">
    <source>
        <dbReference type="ARBA" id="ARBA00022980"/>
    </source>
</evidence>
<keyword evidence="3 7" id="KW-0699">rRNA-binding</keyword>
<evidence type="ECO:0000259" key="10">
    <source>
        <dbReference type="Pfam" id="PF00673"/>
    </source>
</evidence>
<dbReference type="PIRSF" id="PIRSF002161">
    <property type="entry name" value="Ribosomal_L5"/>
    <property type="match status" value="1"/>
</dbReference>
<protein>
    <recommendedName>
        <fullName evidence="7">Large ribosomal subunit protein uL5</fullName>
    </recommendedName>
</protein>
<dbReference type="InterPro" id="IPR022804">
    <property type="entry name" value="Ribosomal_uL5_arc"/>
</dbReference>
<dbReference type="InterPro" id="IPR057266">
    <property type="entry name" value="Ribosomal_uL5_euk/arc-type"/>
</dbReference>
<feature type="domain" description="Large ribosomal subunit protein uL5 N-terminal" evidence="9">
    <location>
        <begin position="14"/>
        <end position="67"/>
    </location>
</feature>
<evidence type="ECO:0000256" key="8">
    <source>
        <dbReference type="RuleBase" id="RU003930"/>
    </source>
</evidence>
<dbReference type="SUPFAM" id="SSF55282">
    <property type="entry name" value="RL5-like"/>
    <property type="match status" value="1"/>
</dbReference>
<dbReference type="Pfam" id="PF00281">
    <property type="entry name" value="Ribosomal_L5"/>
    <property type="match status" value="1"/>
</dbReference>
<evidence type="ECO:0000256" key="4">
    <source>
        <dbReference type="ARBA" id="ARBA00022884"/>
    </source>
</evidence>
<accession>A0A1L2JT64</accession>
<keyword evidence="6 7" id="KW-0687">Ribonucleoprotein</keyword>
<sequence length="182" mass="20454">MTSEAEIEGRWRSNPMLVPRLSKVVLNICVGRSGDPLERAKKVLEQLSGQKPSVRTAKKTIKGFGIRKGEPIACCVTIRGQRAEEMLKRLFQAVGNKIKESSIDNRGNFAFGIKEHLMIPGVEYDPKIGIFGMDVCVSLERPGYRIARRKIARRRIPQKAVITREEAIYFLKKNFGIEVIGG</sequence>
<dbReference type="InterPro" id="IPR002132">
    <property type="entry name" value="Ribosomal_uL5"/>
</dbReference>
<dbReference type="PANTHER" id="PTHR11994">
    <property type="entry name" value="60S RIBOSOMAL PROTEIN L11-RELATED"/>
    <property type="match status" value="1"/>
</dbReference>
<dbReference type="AlphaFoldDB" id="A0A1L2JT64"/>
<organism evidence="11">
    <name type="scientific">uncultured korarchaeote</name>
    <dbReference type="NCBI Taxonomy" id="161241"/>
    <lineage>
        <taxon>Archaea</taxon>
        <taxon>Thermoproteota</taxon>
        <taxon>environmental samples</taxon>
    </lineage>
</organism>
<name>A0A1L2JT64_9CREN</name>
<dbReference type="InterPro" id="IPR031309">
    <property type="entry name" value="Ribosomal_uL5_C"/>
</dbReference>
<evidence type="ECO:0000259" key="9">
    <source>
        <dbReference type="Pfam" id="PF00281"/>
    </source>
</evidence>
<dbReference type="HAMAP" id="MF_01333_A">
    <property type="entry name" value="Ribosomal_uL5_A"/>
    <property type="match status" value="1"/>
</dbReference>
<dbReference type="GO" id="GO:0005840">
    <property type="term" value="C:ribosome"/>
    <property type="evidence" value="ECO:0007669"/>
    <property type="project" value="UniProtKB-KW"/>
</dbReference>
<feature type="domain" description="Large ribosomal subunit protein uL5 C-terminal" evidence="10">
    <location>
        <begin position="71"/>
        <end position="148"/>
    </location>
</feature>
<evidence type="ECO:0000256" key="7">
    <source>
        <dbReference type="HAMAP-Rule" id="MF_01333"/>
    </source>
</evidence>
<evidence type="ECO:0000256" key="1">
    <source>
        <dbReference type="ARBA" id="ARBA00008553"/>
    </source>
</evidence>
<proteinExistence type="inferred from homology"/>
<dbReference type="GO" id="GO:0006412">
    <property type="term" value="P:translation"/>
    <property type="evidence" value="ECO:0007669"/>
    <property type="project" value="UniProtKB-UniRule"/>
</dbReference>
<comment type="function">
    <text evidence="7">This is 1 of the proteins that bind and probably mediate the attachment of the 5S RNA into the large ribosomal subunit, where it forms part of the central protuberance. In the 70S ribosome it contacts protein S13 of the 30S subunit (bridge B1b), connecting the 2 subunits; this bridge is implicated in subunit movement. May contact the P site tRNA; the 5S rRNA and some of its associated proteins might help stabilize positioning of ribosome-bound tRNAs.</text>
</comment>
<keyword evidence="2 7" id="KW-0820">tRNA-binding</keyword>
<dbReference type="EMBL" id="KX764934">
    <property type="protein sequence ID" value="AOZ56021.1"/>
    <property type="molecule type" value="Genomic_DNA"/>
</dbReference>
<dbReference type="GO" id="GO:0000049">
    <property type="term" value="F:tRNA binding"/>
    <property type="evidence" value="ECO:0007669"/>
    <property type="project" value="UniProtKB-UniRule"/>
</dbReference>
<dbReference type="InterPro" id="IPR031310">
    <property type="entry name" value="Ribosomal_uL5_N"/>
</dbReference>
<keyword evidence="5 7" id="KW-0689">Ribosomal protein</keyword>
<keyword evidence="4 7" id="KW-0694">RNA-binding</keyword>
<reference evidence="11" key="1">
    <citation type="journal article" date="2017" name="Nature">
        <title>Metagenomic exploration of ASGARD archaea illuminates the origin of cellular complexity in eukaryotes.</title>
        <authorList>
            <person name="Zaremba-Niedzwiedzka K."/>
            <person name="Caceres E.F."/>
            <person name="Saw J.H.W."/>
            <person name="Backstrom D."/>
            <person name="Juzokaite L."/>
            <person name="Vancaester E."/>
            <person name="Seitz K.W."/>
            <person name="Anantharaman K."/>
            <person name="Starnawski P."/>
            <person name="Kjeldsen K.U."/>
            <person name="Stott M.B."/>
            <person name="Nunoura T."/>
            <person name="Banfield J.F."/>
            <person name="Schramm A."/>
            <person name="Baker B.J."/>
            <person name="Spang A."/>
            <person name="Ettema T.J.G."/>
        </authorList>
    </citation>
    <scope>NUCLEOTIDE SEQUENCE</scope>
    <source>
        <strain evidence="11">TIV_3</strain>
    </source>
</reference>
<evidence type="ECO:0000313" key="11">
    <source>
        <dbReference type="EMBL" id="AOZ56021.1"/>
    </source>
</evidence>